<dbReference type="EMBL" id="KL367501">
    <property type="protein sequence ID" value="KFD68823.1"/>
    <property type="molecule type" value="Genomic_DNA"/>
</dbReference>
<gene>
    <name evidence="1" type="ORF">M514_19064</name>
</gene>
<reference evidence="1" key="1">
    <citation type="journal article" date="2014" name="Nat. Genet.">
        <title>Genome and transcriptome of the porcine whipworm Trichuris suis.</title>
        <authorList>
            <person name="Jex A.R."/>
            <person name="Nejsum P."/>
            <person name="Schwarz E.M."/>
            <person name="Hu L."/>
            <person name="Young N.D."/>
            <person name="Hall R.S."/>
            <person name="Korhonen P.K."/>
            <person name="Liao S."/>
            <person name="Thamsborg S."/>
            <person name="Xia J."/>
            <person name="Xu P."/>
            <person name="Wang S."/>
            <person name="Scheerlinck J.P."/>
            <person name="Hofmann A."/>
            <person name="Sternberg P.W."/>
            <person name="Wang J."/>
            <person name="Gasser R.B."/>
        </authorList>
    </citation>
    <scope>NUCLEOTIDE SEQUENCE [LARGE SCALE GENOMIC DNA]</scope>
    <source>
        <strain evidence="1">DCEP-RM93F</strain>
    </source>
</reference>
<accession>A0A085NH77</accession>
<sequence length="106" mass="12304">MDRLLRGKYENYQDLPPIGGYARIYFARTFPKIGIPCKLIYPFLVLVEICDLWDIYDDGGLAWLQGIAAIQPKQQNALITERFSQIPEAHVYPVAWNPYFHQDDAE</sequence>
<proteinExistence type="predicted"/>
<name>A0A085NH77_9BILA</name>
<organism evidence="1">
    <name type="scientific">Trichuris suis</name>
    <name type="common">pig whipworm</name>
    <dbReference type="NCBI Taxonomy" id="68888"/>
    <lineage>
        <taxon>Eukaryota</taxon>
        <taxon>Metazoa</taxon>
        <taxon>Ecdysozoa</taxon>
        <taxon>Nematoda</taxon>
        <taxon>Enoplea</taxon>
        <taxon>Dorylaimia</taxon>
        <taxon>Trichinellida</taxon>
        <taxon>Trichuridae</taxon>
        <taxon>Trichuris</taxon>
    </lineage>
</organism>
<evidence type="ECO:0000313" key="1">
    <source>
        <dbReference type="EMBL" id="KFD68823.1"/>
    </source>
</evidence>
<protein>
    <submittedName>
        <fullName evidence="1">Uncharacterized protein</fullName>
    </submittedName>
</protein>
<dbReference type="AlphaFoldDB" id="A0A085NH77"/>
<dbReference type="Proteomes" id="UP000030758">
    <property type="component" value="Unassembled WGS sequence"/>
</dbReference>